<evidence type="ECO:0000256" key="1">
    <source>
        <dbReference type="ARBA" id="ARBA00009512"/>
    </source>
</evidence>
<name>E1K1Z3_SOLFR</name>
<dbReference type="InterPro" id="IPR000529">
    <property type="entry name" value="Ribosomal_bS6"/>
</dbReference>
<dbReference type="InterPro" id="IPR014717">
    <property type="entry name" value="Transl_elong_EF1B/ribsomal_bS6"/>
</dbReference>
<dbReference type="InterPro" id="IPR020814">
    <property type="entry name" value="Ribosomal_S6_plastid/chlpt"/>
</dbReference>
<evidence type="ECO:0000256" key="6">
    <source>
        <dbReference type="HAMAP-Rule" id="MF_00360"/>
    </source>
</evidence>
<dbReference type="GO" id="GO:0005737">
    <property type="term" value="C:cytoplasm"/>
    <property type="evidence" value="ECO:0007669"/>
    <property type="project" value="UniProtKB-ARBA"/>
</dbReference>
<evidence type="ECO:0000256" key="4">
    <source>
        <dbReference type="ARBA" id="ARBA00035104"/>
    </source>
</evidence>
<evidence type="ECO:0000256" key="2">
    <source>
        <dbReference type="ARBA" id="ARBA00022980"/>
    </source>
</evidence>
<evidence type="ECO:0000313" key="8">
    <source>
        <dbReference type="Proteomes" id="UP000006250"/>
    </source>
</evidence>
<dbReference type="InterPro" id="IPR035980">
    <property type="entry name" value="Ribosomal_bS6_sf"/>
</dbReference>
<dbReference type="GO" id="GO:0070181">
    <property type="term" value="F:small ribosomal subunit rRNA binding"/>
    <property type="evidence" value="ECO:0007669"/>
    <property type="project" value="TreeGrafter"/>
</dbReference>
<evidence type="ECO:0000313" key="7">
    <source>
        <dbReference type="EMBL" id="EFL49351.1"/>
    </source>
</evidence>
<dbReference type="STRING" id="596151.DesfrDRAFT_3893"/>
<gene>
    <name evidence="6" type="primary">rpsF</name>
    <name evidence="7" type="ORF">DesfrDRAFT_3893</name>
</gene>
<dbReference type="Pfam" id="PF01250">
    <property type="entry name" value="Ribosomal_S6"/>
    <property type="match status" value="1"/>
</dbReference>
<dbReference type="OrthoDB" id="9812702at2"/>
<dbReference type="NCBIfam" id="TIGR00166">
    <property type="entry name" value="S6"/>
    <property type="match status" value="1"/>
</dbReference>
<dbReference type="GO" id="GO:0005840">
    <property type="term" value="C:ribosome"/>
    <property type="evidence" value="ECO:0007669"/>
    <property type="project" value="UniProtKB-KW"/>
</dbReference>
<organism evidence="7 8">
    <name type="scientific">Solidesulfovibrio fructosivorans JJ]</name>
    <dbReference type="NCBI Taxonomy" id="596151"/>
    <lineage>
        <taxon>Bacteria</taxon>
        <taxon>Pseudomonadati</taxon>
        <taxon>Thermodesulfobacteriota</taxon>
        <taxon>Desulfovibrionia</taxon>
        <taxon>Desulfovibrionales</taxon>
        <taxon>Desulfovibrionaceae</taxon>
        <taxon>Solidesulfovibrio</taxon>
    </lineage>
</organism>
<dbReference type="AlphaFoldDB" id="E1K1Z3"/>
<dbReference type="GO" id="GO:1990904">
    <property type="term" value="C:ribonucleoprotein complex"/>
    <property type="evidence" value="ECO:0007669"/>
    <property type="project" value="UniProtKB-KW"/>
</dbReference>
<evidence type="ECO:0000256" key="3">
    <source>
        <dbReference type="ARBA" id="ARBA00023274"/>
    </source>
</evidence>
<keyword evidence="3 6" id="KW-0687">Ribonucleoprotein</keyword>
<dbReference type="CDD" id="cd00473">
    <property type="entry name" value="bS6"/>
    <property type="match status" value="1"/>
</dbReference>
<comment type="function">
    <text evidence="4 6">Binds together with bS18 to 16S ribosomal RNA.</text>
</comment>
<dbReference type="PANTHER" id="PTHR21011:SF1">
    <property type="entry name" value="SMALL RIBOSOMAL SUBUNIT PROTEIN BS6M"/>
    <property type="match status" value="1"/>
</dbReference>
<dbReference type="HAMAP" id="MF_00360">
    <property type="entry name" value="Ribosomal_bS6"/>
    <property type="match status" value="1"/>
</dbReference>
<keyword evidence="6" id="KW-0699">rRNA-binding</keyword>
<accession>E1K1Z3</accession>
<dbReference type="Proteomes" id="UP000006250">
    <property type="component" value="Unassembled WGS sequence"/>
</dbReference>
<keyword evidence="2 6" id="KW-0689">Ribosomal protein</keyword>
<dbReference type="SUPFAM" id="SSF54995">
    <property type="entry name" value="Ribosomal protein S6"/>
    <property type="match status" value="1"/>
</dbReference>
<dbReference type="PANTHER" id="PTHR21011">
    <property type="entry name" value="MITOCHONDRIAL 28S RIBOSOMAL PROTEIN S6"/>
    <property type="match status" value="1"/>
</dbReference>
<comment type="similarity">
    <text evidence="1 6">Belongs to the bacterial ribosomal protein bS6 family.</text>
</comment>
<dbReference type="EMBL" id="AECZ01000047">
    <property type="protein sequence ID" value="EFL49351.1"/>
    <property type="molecule type" value="Genomic_DNA"/>
</dbReference>
<comment type="caution">
    <text evidence="7">The sequence shown here is derived from an EMBL/GenBank/DDBJ whole genome shotgun (WGS) entry which is preliminary data.</text>
</comment>
<protein>
    <recommendedName>
        <fullName evidence="5 6">Small ribosomal subunit protein bS6</fullName>
    </recommendedName>
</protein>
<keyword evidence="6" id="KW-0694">RNA-binding</keyword>
<dbReference type="Gene3D" id="3.30.70.60">
    <property type="match status" value="1"/>
</dbReference>
<dbReference type="eggNOG" id="COG0360">
    <property type="taxonomic scope" value="Bacteria"/>
</dbReference>
<reference evidence="7 8" key="1">
    <citation type="submission" date="2010-08" db="EMBL/GenBank/DDBJ databases">
        <title>The draft genome of Desulfovibrio fructosovorans JJ.</title>
        <authorList>
            <consortium name="US DOE Joint Genome Institute (JGI-PGF)"/>
            <person name="Lucas S."/>
            <person name="Copeland A."/>
            <person name="Lapidus A."/>
            <person name="Cheng J.-F."/>
            <person name="Bruce D."/>
            <person name="Goodwin L."/>
            <person name="Pitluck S."/>
            <person name="Land M.L."/>
            <person name="Hauser L."/>
            <person name="Chang Y.-J."/>
            <person name="Jeffries C."/>
            <person name="Wall J.D."/>
            <person name="Stahl D.A."/>
            <person name="Arkin A.P."/>
            <person name="Dehal P."/>
            <person name="Stolyar S.M."/>
            <person name="Hazen T.C."/>
            <person name="Woyke T.J."/>
        </authorList>
    </citation>
    <scope>NUCLEOTIDE SEQUENCE [LARGE SCALE GENOMIC DNA]</scope>
    <source>
        <strain evidence="7 8">JJ</strain>
    </source>
</reference>
<sequence length="102" mass="11677">MRKYEALLLLSPELAAENRQEIIENLQGVLERQQATMLTVDEWGMRELAYPVEKKTRGHYTRLEFAAPAPAIAEFERIVRITDGIMKFITVKLADKFVPEGA</sequence>
<proteinExistence type="inferred from homology"/>
<dbReference type="GO" id="GO:0003735">
    <property type="term" value="F:structural constituent of ribosome"/>
    <property type="evidence" value="ECO:0007669"/>
    <property type="project" value="InterPro"/>
</dbReference>
<dbReference type="GO" id="GO:0006412">
    <property type="term" value="P:translation"/>
    <property type="evidence" value="ECO:0007669"/>
    <property type="project" value="UniProtKB-UniRule"/>
</dbReference>
<dbReference type="RefSeq" id="WP_005996753.1">
    <property type="nucleotide sequence ID" value="NZ_AECZ01000047.1"/>
</dbReference>
<evidence type="ECO:0000256" key="5">
    <source>
        <dbReference type="ARBA" id="ARBA00035294"/>
    </source>
</evidence>
<keyword evidence="8" id="KW-1185">Reference proteome</keyword>